<dbReference type="AlphaFoldDB" id="A0A329S302"/>
<sequence>MLMQMMAVQQKAMQHQQQQLQAFLEHQTRAQNELFEKQARASRQRSKAGPPKLNGTAKEDLELWRFQIEAHFSSYAVERDSNDS</sequence>
<reference evidence="6 7" key="1">
    <citation type="submission" date="2018-01" db="EMBL/GenBank/DDBJ databases">
        <title>Draft genome of the strawberry crown rot pathogen Phytophthora cactorum.</title>
        <authorList>
            <person name="Armitage A.D."/>
            <person name="Lysoe E."/>
            <person name="Nellist C.F."/>
            <person name="Harrison R.J."/>
            <person name="Brurberg M.B."/>
        </authorList>
    </citation>
    <scope>NUCLEOTIDE SEQUENCE [LARGE SCALE GENOMIC DNA]</scope>
    <source>
        <strain evidence="6 7">10300</strain>
    </source>
</reference>
<dbReference type="EMBL" id="MJFZ01000332">
    <property type="protein sequence ID" value="RAW31223.1"/>
    <property type="molecule type" value="Genomic_DNA"/>
</dbReference>
<feature type="region of interest" description="Disordered" evidence="1">
    <location>
        <begin position="31"/>
        <end position="56"/>
    </location>
</feature>
<accession>A0A329S302</accession>
<dbReference type="Proteomes" id="UP000697107">
    <property type="component" value="Unassembled WGS sequence"/>
</dbReference>
<evidence type="ECO:0000256" key="1">
    <source>
        <dbReference type="SAM" id="MobiDB-lite"/>
    </source>
</evidence>
<evidence type="ECO:0000313" key="2">
    <source>
        <dbReference type="EMBL" id="KAG2852098.1"/>
    </source>
</evidence>
<dbReference type="Proteomes" id="UP000735874">
    <property type="component" value="Unassembled WGS sequence"/>
</dbReference>
<evidence type="ECO:0000313" key="3">
    <source>
        <dbReference type="EMBL" id="KAG2905524.1"/>
    </source>
</evidence>
<dbReference type="EMBL" id="RCMV01001665">
    <property type="protein sequence ID" value="KAG3207680.1"/>
    <property type="molecule type" value="Genomic_DNA"/>
</dbReference>
<organism evidence="6 7">
    <name type="scientific">Phytophthora cactorum</name>
    <dbReference type="NCBI Taxonomy" id="29920"/>
    <lineage>
        <taxon>Eukaryota</taxon>
        <taxon>Sar</taxon>
        <taxon>Stramenopiles</taxon>
        <taxon>Oomycota</taxon>
        <taxon>Peronosporomycetes</taxon>
        <taxon>Peronosporales</taxon>
        <taxon>Peronosporaceae</taxon>
        <taxon>Phytophthora</taxon>
    </lineage>
</organism>
<evidence type="ECO:0000313" key="5">
    <source>
        <dbReference type="EMBL" id="KAG3207680.1"/>
    </source>
</evidence>
<gene>
    <name evidence="6" type="ORF">PC110_g12432</name>
    <name evidence="2" type="ORF">PC113_g15324</name>
    <name evidence="3" type="ORF">PC115_g14579</name>
    <name evidence="4" type="ORF">PC118_g16323</name>
    <name evidence="5" type="ORF">PC129_g21281</name>
</gene>
<evidence type="ECO:0000313" key="4">
    <source>
        <dbReference type="EMBL" id="KAG2971356.1"/>
    </source>
</evidence>
<dbReference type="Proteomes" id="UP000760860">
    <property type="component" value="Unassembled WGS sequence"/>
</dbReference>
<evidence type="ECO:0000313" key="6">
    <source>
        <dbReference type="EMBL" id="RAW31223.1"/>
    </source>
</evidence>
<dbReference type="Proteomes" id="UP000251314">
    <property type="component" value="Unassembled WGS sequence"/>
</dbReference>
<dbReference type="EMBL" id="RCMG01000563">
    <property type="protein sequence ID" value="KAG2852098.1"/>
    <property type="molecule type" value="Genomic_DNA"/>
</dbReference>
<name>A0A329S302_9STRA</name>
<protein>
    <submittedName>
        <fullName evidence="6">Uncharacterized protein</fullName>
    </submittedName>
</protein>
<dbReference type="Proteomes" id="UP000774804">
    <property type="component" value="Unassembled WGS sequence"/>
</dbReference>
<keyword evidence="7" id="KW-1185">Reference proteome</keyword>
<evidence type="ECO:0000313" key="7">
    <source>
        <dbReference type="Proteomes" id="UP000251314"/>
    </source>
</evidence>
<reference evidence="5" key="2">
    <citation type="submission" date="2018-05" db="EMBL/GenBank/DDBJ databases">
        <title>Effector identification in a new, highly contiguous assembly of the strawberry crown rot pathogen Phytophthora cactorum.</title>
        <authorList>
            <person name="Armitage A.D."/>
            <person name="Nellist C.F."/>
            <person name="Bates H."/>
            <person name="Vickerstaff R.J."/>
            <person name="Harrison R.J."/>
        </authorList>
    </citation>
    <scope>NUCLEOTIDE SEQUENCE</scope>
    <source>
        <strain evidence="2">15-7</strain>
        <strain evidence="3">4032</strain>
        <strain evidence="4">P415</strain>
        <strain evidence="5">P421</strain>
    </source>
</reference>
<dbReference type="EMBL" id="RCML01000673">
    <property type="protein sequence ID" value="KAG2971356.1"/>
    <property type="molecule type" value="Genomic_DNA"/>
</dbReference>
<comment type="caution">
    <text evidence="6">The sequence shown here is derived from an EMBL/GenBank/DDBJ whole genome shotgun (WGS) entry which is preliminary data.</text>
</comment>
<dbReference type="OrthoDB" id="126308at2759"/>
<dbReference type="VEuPathDB" id="FungiDB:PC110_g12432"/>
<proteinExistence type="predicted"/>
<dbReference type="EMBL" id="RCMI01000562">
    <property type="protein sequence ID" value="KAG2905524.1"/>
    <property type="molecule type" value="Genomic_DNA"/>
</dbReference>